<feature type="compositionally biased region" description="Low complexity" evidence="1">
    <location>
        <begin position="316"/>
        <end position="338"/>
    </location>
</feature>
<dbReference type="InterPro" id="IPR018838">
    <property type="entry name" value="ZGRF1-like_N"/>
</dbReference>
<feature type="compositionally biased region" description="Polar residues" evidence="1">
    <location>
        <begin position="121"/>
        <end position="141"/>
    </location>
</feature>
<gene>
    <name evidence="3" type="ORF">HRR80_003158</name>
</gene>
<name>A0AAN6EWT5_EXODE</name>
<dbReference type="InterPro" id="IPR052800">
    <property type="entry name" value="DNA_Repair_Helicase_ZGRF1"/>
</dbReference>
<evidence type="ECO:0000313" key="3">
    <source>
        <dbReference type="EMBL" id="KAJ8993126.1"/>
    </source>
</evidence>
<organism evidence="3 4">
    <name type="scientific">Exophiala dermatitidis</name>
    <name type="common">Black yeast-like fungus</name>
    <name type="synonym">Wangiella dermatitidis</name>
    <dbReference type="NCBI Taxonomy" id="5970"/>
    <lineage>
        <taxon>Eukaryota</taxon>
        <taxon>Fungi</taxon>
        <taxon>Dikarya</taxon>
        <taxon>Ascomycota</taxon>
        <taxon>Pezizomycotina</taxon>
        <taxon>Eurotiomycetes</taxon>
        <taxon>Chaetothyriomycetidae</taxon>
        <taxon>Chaetothyriales</taxon>
        <taxon>Herpotrichiellaceae</taxon>
        <taxon>Exophiala</taxon>
    </lineage>
</organism>
<feature type="compositionally biased region" description="Basic and acidic residues" evidence="1">
    <location>
        <begin position="246"/>
        <end position="274"/>
    </location>
</feature>
<dbReference type="PANTHER" id="PTHR28535:SF1">
    <property type="entry name" value="PROTEIN ZGRF1"/>
    <property type="match status" value="1"/>
</dbReference>
<feature type="compositionally biased region" description="Basic and acidic residues" evidence="1">
    <location>
        <begin position="397"/>
        <end position="409"/>
    </location>
</feature>
<evidence type="ECO:0000313" key="4">
    <source>
        <dbReference type="Proteomes" id="UP001161757"/>
    </source>
</evidence>
<reference evidence="3" key="1">
    <citation type="submission" date="2023-01" db="EMBL/GenBank/DDBJ databases">
        <title>Exophiala dermititidis isolated from Cystic Fibrosis Patient.</title>
        <authorList>
            <person name="Kurbessoian T."/>
            <person name="Crocker A."/>
            <person name="Murante D."/>
            <person name="Hogan D.A."/>
            <person name="Stajich J.E."/>
        </authorList>
    </citation>
    <scope>NUCLEOTIDE SEQUENCE</scope>
    <source>
        <strain evidence="3">Ex8</strain>
    </source>
</reference>
<comment type="caution">
    <text evidence="3">The sequence shown here is derived from an EMBL/GenBank/DDBJ whole genome shotgun (WGS) entry which is preliminary data.</text>
</comment>
<dbReference type="PANTHER" id="PTHR28535">
    <property type="entry name" value="ZINC FINGER GRF-TYPE CONTAINING 1"/>
    <property type="match status" value="1"/>
</dbReference>
<protein>
    <recommendedName>
        <fullName evidence="2">5'-3' DNA helicase ZGRF1-like N-terminal domain-containing protein</fullName>
    </recommendedName>
</protein>
<feature type="compositionally biased region" description="Polar residues" evidence="1">
    <location>
        <begin position="162"/>
        <end position="171"/>
    </location>
</feature>
<dbReference type="Proteomes" id="UP001161757">
    <property type="component" value="Unassembled WGS sequence"/>
</dbReference>
<feature type="region of interest" description="Disordered" evidence="1">
    <location>
        <begin position="96"/>
        <end position="143"/>
    </location>
</feature>
<dbReference type="GO" id="GO:0035861">
    <property type="term" value="C:site of double-strand break"/>
    <property type="evidence" value="ECO:0007669"/>
    <property type="project" value="TreeGrafter"/>
</dbReference>
<accession>A0AAN6EWT5</accession>
<dbReference type="Pfam" id="PF10382">
    <property type="entry name" value="ZGRF1-like_N"/>
    <property type="match status" value="1"/>
</dbReference>
<feature type="region of interest" description="Disordered" evidence="1">
    <location>
        <begin position="368"/>
        <end position="491"/>
    </location>
</feature>
<sequence length="692" mass="76475">MAATMPSTHPGTPSLTVAPTQNSAPVHEFRCLYTRDLHKKAKKWHDGSLRFHTFNRRVMVYDDAKNYIGDLHYTQEDEFGEGVEIQLDRGVKVEVGDRLGETQTDLAPILERQRPEKTAPQPRQTAHLSTRPQSTGYSQRPKSLLEVLGPSQGRLGRSRLSLQSPYEQRQPASRPDPVPPAAKKPKLAGVEKNLTRGQGEQATASQPRLSEQYRQRAAPAAAPLPLTDGRRVPVQFKEVLDISSDDEPRQPHGRDAESQSRQIEAARRPKEKTKPVPTSKKPSRNAVVSATKTPRESSLNQPGVNSKVAAPQRQQPTTATAASRERTPPAATRPRPSSKGTARLLLSQPKPRSTLTCLMPFTRDAGTGCNANNVDSESDFSSLRPAPSRRSMSPDQNDNREHDRDHDSDSLIATPSSHKSARGRRGPDSHITSSPLFIPEDDTERPTSPPNLAPTQEDFFLPPLDAIQSSQGSQGHRQAPCPGFDTEESNADLESCVAQESMALRNHTNSPKHPKDRSFPLPPHDLISVRNTDTHAFQRVFSESDAIGDEDWSLAPERSGNEILRGIEARSPLKVLDNLNARRTPVNARKSANIQRWTSDTAALGPENDNETSPNVQERSKGEVGPWTSEEAFLLFDWWPPDKEKPEFWDHVNLGDTSNTGPPEGVPQAVQGVVRSGITTARQFLRDEINVL</sequence>
<proteinExistence type="predicted"/>
<feature type="compositionally biased region" description="Polar residues" evidence="1">
    <location>
        <begin position="369"/>
        <end position="381"/>
    </location>
</feature>
<feature type="region of interest" description="Disordered" evidence="1">
    <location>
        <begin position="587"/>
        <end position="625"/>
    </location>
</feature>
<feature type="compositionally biased region" description="Polar residues" evidence="1">
    <location>
        <begin position="195"/>
        <end position="209"/>
    </location>
</feature>
<dbReference type="EMBL" id="JAJGCB010000004">
    <property type="protein sequence ID" value="KAJ8993126.1"/>
    <property type="molecule type" value="Genomic_DNA"/>
</dbReference>
<feature type="region of interest" description="Disordered" evidence="1">
    <location>
        <begin position="162"/>
        <end position="351"/>
    </location>
</feature>
<feature type="compositionally biased region" description="Low complexity" evidence="1">
    <location>
        <begin position="217"/>
        <end position="226"/>
    </location>
</feature>
<evidence type="ECO:0000256" key="1">
    <source>
        <dbReference type="SAM" id="MobiDB-lite"/>
    </source>
</evidence>
<dbReference type="GO" id="GO:0006302">
    <property type="term" value="P:double-strand break repair"/>
    <property type="evidence" value="ECO:0007669"/>
    <property type="project" value="TreeGrafter"/>
</dbReference>
<feature type="compositionally biased region" description="Polar residues" evidence="1">
    <location>
        <begin position="467"/>
        <end position="476"/>
    </location>
</feature>
<dbReference type="GO" id="GO:0005634">
    <property type="term" value="C:nucleus"/>
    <property type="evidence" value="ECO:0007669"/>
    <property type="project" value="TreeGrafter"/>
</dbReference>
<evidence type="ECO:0000259" key="2">
    <source>
        <dbReference type="Pfam" id="PF10382"/>
    </source>
</evidence>
<feature type="domain" description="5'-3' DNA helicase ZGRF1-like N-terminal" evidence="2">
    <location>
        <begin position="26"/>
        <end position="106"/>
    </location>
</feature>
<dbReference type="AlphaFoldDB" id="A0AAN6EWT5"/>
<feature type="compositionally biased region" description="Polar residues" evidence="1">
    <location>
        <begin position="590"/>
        <end position="601"/>
    </location>
</feature>
<feature type="region of interest" description="Disordered" evidence="1">
    <location>
        <begin position="1"/>
        <end position="21"/>
    </location>
</feature>
<feature type="compositionally biased region" description="Polar residues" evidence="1">
    <location>
        <begin position="286"/>
        <end position="304"/>
    </location>
</feature>